<sequence length="97" mass="10951">MKKIVFSLCLAAGLAFGNSFFIENDIAVMEISHGSKLQNGSVTRIAFDVDDIVQVRQVRKDSSNTFELILKVGDGVESYVFYDDNLFTRLVLAWRKK</sequence>
<dbReference type="RefSeq" id="WP_205459821.1">
    <property type="nucleotide sequence ID" value="NZ_JAFHKK010000029.1"/>
</dbReference>
<reference evidence="2 3" key="3">
    <citation type="submission" date="2021-02" db="EMBL/GenBank/DDBJ databases">
        <authorList>
            <person name="Merkel A.Y."/>
        </authorList>
    </citation>
    <scope>NUCLEOTIDE SEQUENCE [LARGE SCALE GENOMIC DNA]</scope>
    <source>
        <strain evidence="2 3">T05b</strain>
    </source>
</reference>
<keyword evidence="1" id="KW-0732">Signal</keyword>
<evidence type="ECO:0000256" key="1">
    <source>
        <dbReference type="SAM" id="SignalP"/>
    </source>
</evidence>
<comment type="caution">
    <text evidence="2">The sequence shown here is derived from an EMBL/GenBank/DDBJ whole genome shotgun (WGS) entry which is preliminary data.</text>
</comment>
<name>A0ABS2WUF5_9BACT</name>
<feature type="signal peptide" evidence="1">
    <location>
        <begin position="1"/>
        <end position="21"/>
    </location>
</feature>
<keyword evidence="3" id="KW-1185">Reference proteome</keyword>
<reference evidence="2 3" key="1">
    <citation type="submission" date="2021-02" db="EMBL/GenBank/DDBJ databases">
        <title>Sulfurospirillum tamanensis sp. nov.</title>
        <authorList>
            <person name="Frolova A."/>
            <person name="Merkel A."/>
            <person name="Slobodkin A."/>
        </authorList>
    </citation>
    <scope>NUCLEOTIDE SEQUENCE [LARGE SCALE GENOMIC DNA]</scope>
    <source>
        <strain evidence="2 3">T05b</strain>
    </source>
</reference>
<reference evidence="3" key="2">
    <citation type="submission" date="2021-02" db="EMBL/GenBank/DDBJ databases">
        <title>Sulfurospirillum tamanensis sp. nov.</title>
        <authorList>
            <person name="Merkel A.Y."/>
        </authorList>
    </citation>
    <scope>NUCLEOTIDE SEQUENCE [LARGE SCALE GENOMIC DNA]</scope>
    <source>
        <strain evidence="3">T05b</strain>
    </source>
</reference>
<dbReference type="Proteomes" id="UP000703590">
    <property type="component" value="Unassembled WGS sequence"/>
</dbReference>
<protein>
    <submittedName>
        <fullName evidence="2">Uncharacterized protein</fullName>
    </submittedName>
</protein>
<dbReference type="EMBL" id="JAFHKK010000029">
    <property type="protein sequence ID" value="MBN2965275.1"/>
    <property type="molecule type" value="Genomic_DNA"/>
</dbReference>
<evidence type="ECO:0000313" key="2">
    <source>
        <dbReference type="EMBL" id="MBN2965275.1"/>
    </source>
</evidence>
<gene>
    <name evidence="2" type="ORF">JWV37_10820</name>
</gene>
<organism evidence="2 3">
    <name type="scientific">Sulfurospirillum tamanense</name>
    <dbReference type="NCBI Taxonomy" id="2813362"/>
    <lineage>
        <taxon>Bacteria</taxon>
        <taxon>Pseudomonadati</taxon>
        <taxon>Campylobacterota</taxon>
        <taxon>Epsilonproteobacteria</taxon>
        <taxon>Campylobacterales</taxon>
        <taxon>Sulfurospirillaceae</taxon>
        <taxon>Sulfurospirillum</taxon>
    </lineage>
</organism>
<feature type="chain" id="PRO_5047132405" evidence="1">
    <location>
        <begin position="22"/>
        <end position="97"/>
    </location>
</feature>
<accession>A0ABS2WUF5</accession>
<evidence type="ECO:0000313" key="3">
    <source>
        <dbReference type="Proteomes" id="UP000703590"/>
    </source>
</evidence>
<proteinExistence type="predicted"/>